<dbReference type="SUPFAM" id="SSF48452">
    <property type="entry name" value="TPR-like"/>
    <property type="match status" value="1"/>
</dbReference>
<organism evidence="2">
    <name type="scientific">Dendroctonus ponderosae</name>
    <name type="common">Mountain pine beetle</name>
    <dbReference type="NCBI Taxonomy" id="77166"/>
    <lineage>
        <taxon>Eukaryota</taxon>
        <taxon>Metazoa</taxon>
        <taxon>Ecdysozoa</taxon>
        <taxon>Arthropoda</taxon>
        <taxon>Hexapoda</taxon>
        <taxon>Insecta</taxon>
        <taxon>Pterygota</taxon>
        <taxon>Neoptera</taxon>
        <taxon>Endopterygota</taxon>
        <taxon>Coleoptera</taxon>
        <taxon>Polyphaga</taxon>
        <taxon>Cucujiformia</taxon>
        <taxon>Curculionidae</taxon>
        <taxon>Scolytinae</taxon>
        <taxon>Dendroctonus</taxon>
    </lineage>
</organism>
<name>N6TQL8_DENPD</name>
<dbReference type="STRING" id="77166.N6TQL8"/>
<dbReference type="InterPro" id="IPR011990">
    <property type="entry name" value="TPR-like_helical_dom_sf"/>
</dbReference>
<sequence length="658" mass="76972">MPLVNPLAKTDIYGFQTLHREIGYYISKLEQYDKSLKFFDEAIKKTPDDKRALIGRSRARSKVIQYEGALEDVNRALSLDPDDLVVLADRALNTYLCCEFEEGLVKNMRMLPKRQKPDNFKMGVMQCSDAIENCLGDRAGKPLRDHFQIIRRLAWKKNYAAQKPFEPKPTNMPKRRKKIMLSKLLEVEGVKEPVQPKHMKRQVQTIPDANKLLNIRDSLHSVQPDNEPIPKCSKPFPFRPLQHHTTNIENYMAEKYLDAMYLDKIFLKKLQKEPGAKSPNKEGTKKIHQLAKNCFKNVSYKQELLRTRRPFYFIKYQEARVSGALKERQKCELANQQQQVKNEADILSSKMLEAFERKDLRTLLDVVEKLKRFCDTKPTTMLPTKSDYMKEIYDKVCSAFYDMYRVNKDHSQFQQTKRIYCMLGMHLSRPPSADSVVDQFKNVFLDYKKKINDFSLRLENATTEEEVCWYYHELSRFEYESSHYDLSRLYAKKCIKEAHQLGNEKWVFNSTMMMLKNNLAEHNKNDAKNDLVVAMNCVQKLQDPDKIDFIEKCLDVVEHVEFEDLFGSKQLEKRENRIIQMMTSSKMKDEVAHLFRQMAAMPASRRMTVMPGVRVENKGTQRVSAKARTMSIMPASRENEMPPTKAKSGLKEIFDLHV</sequence>
<reference evidence="2 4" key="1">
    <citation type="journal article" date="2013" name="Genome Biol.">
        <title>Draft genome of the mountain pine beetle, Dendroctonus ponderosae Hopkins, a major forest pest.</title>
        <authorList>
            <person name="Keeling C.I."/>
            <person name="Yuen M.M."/>
            <person name="Liao N.Y."/>
            <person name="Docking T.R."/>
            <person name="Chan S.K."/>
            <person name="Taylor G.A."/>
            <person name="Palmquist D.L."/>
            <person name="Jackman S.D."/>
            <person name="Nguyen A."/>
            <person name="Li M."/>
            <person name="Henderson H."/>
            <person name="Janes J.K."/>
            <person name="Zhao Y."/>
            <person name="Pandoh P."/>
            <person name="Moore R."/>
            <person name="Sperling F.A."/>
            <person name="Huber D.P."/>
            <person name="Birol I."/>
            <person name="Jones S.J."/>
            <person name="Bohlmann J."/>
        </authorList>
    </citation>
    <scope>NUCLEOTIDE SEQUENCE</scope>
</reference>
<proteinExistence type="predicted"/>
<dbReference type="EMBL" id="KB740558">
    <property type="protein sequence ID" value="ENN80353.1"/>
    <property type="molecule type" value="Genomic_DNA"/>
</dbReference>
<keyword evidence="1" id="KW-0802">TPR repeat</keyword>
<dbReference type="PANTHER" id="PTHR21391:SF0">
    <property type="entry name" value="AT04489P-RELATED"/>
    <property type="match status" value="1"/>
</dbReference>
<dbReference type="AlphaFoldDB" id="N6TQL8"/>
<evidence type="ECO:0000313" key="2">
    <source>
        <dbReference type="EMBL" id="ENN80353.1"/>
    </source>
</evidence>
<dbReference type="OMA" id="VMPGCKP"/>
<feature type="repeat" description="TPR" evidence="1">
    <location>
        <begin position="50"/>
        <end position="83"/>
    </location>
</feature>
<dbReference type="HOGENOM" id="CLU_032596_0_0_1"/>
<gene>
    <name evidence="3" type="ORF">D910_10757</name>
    <name evidence="2" type="ORF">YQE_03212</name>
</gene>
<protein>
    <submittedName>
        <fullName evidence="2">Uncharacterized protein</fullName>
    </submittedName>
</protein>
<feature type="non-terminal residue" evidence="2">
    <location>
        <position position="1"/>
    </location>
</feature>
<dbReference type="Gene3D" id="1.25.40.10">
    <property type="entry name" value="Tetratricopeptide repeat domain"/>
    <property type="match status" value="1"/>
</dbReference>
<evidence type="ECO:0000256" key="1">
    <source>
        <dbReference type="PROSITE-ProRule" id="PRU00339"/>
    </source>
</evidence>
<dbReference type="PANTHER" id="PTHR21391">
    <property type="entry name" value="AT04489P-RELATED"/>
    <property type="match status" value="1"/>
</dbReference>
<dbReference type="OrthoDB" id="10268002at2759"/>
<evidence type="ECO:0000313" key="4">
    <source>
        <dbReference type="Proteomes" id="UP000030742"/>
    </source>
</evidence>
<evidence type="ECO:0000313" key="3">
    <source>
        <dbReference type="EMBL" id="ERL93466.1"/>
    </source>
</evidence>
<dbReference type="EMBL" id="KB632357">
    <property type="protein sequence ID" value="ERL93466.1"/>
    <property type="molecule type" value="Genomic_DNA"/>
</dbReference>
<feature type="repeat" description="TPR" evidence="1">
    <location>
        <begin position="16"/>
        <end position="49"/>
    </location>
</feature>
<dbReference type="Proteomes" id="UP000030742">
    <property type="component" value="Unassembled WGS sequence"/>
</dbReference>
<dbReference type="PROSITE" id="PS50005">
    <property type="entry name" value="TPR"/>
    <property type="match status" value="2"/>
</dbReference>
<accession>N6TQL8</accession>
<dbReference type="InterPro" id="IPR019734">
    <property type="entry name" value="TPR_rpt"/>
</dbReference>